<reference evidence="5 6" key="1">
    <citation type="submission" date="2018-01" db="EMBL/GenBank/DDBJ databases">
        <title>Draft genome of the strawberry crown rot pathogen Phytophthora cactorum.</title>
        <authorList>
            <person name="Armitage A.D."/>
            <person name="Lysoe E."/>
            <person name="Nellist C.F."/>
            <person name="Harrison R.J."/>
            <person name="Brurberg M.B."/>
        </authorList>
    </citation>
    <scope>NUCLEOTIDE SEQUENCE [LARGE SCALE GENOMIC DNA]</scope>
    <source>
        <strain evidence="5 6">10300</strain>
    </source>
</reference>
<dbReference type="EMBL" id="RCMK01001320">
    <property type="protein sequence ID" value="KAG2896860.1"/>
    <property type="molecule type" value="Genomic_DNA"/>
</dbReference>
<dbReference type="VEuPathDB" id="FungiDB:PC110_g20551"/>
<dbReference type="EMBL" id="MJFZ01001154">
    <property type="protein sequence ID" value="RAW23013.1"/>
    <property type="molecule type" value="Genomic_DNA"/>
</dbReference>
<sequence length="96" mass="10765">MSWLIDDETSTNFEAIRLELPTTEVLVKRTRRSNSCGDMAETTEQRSVTLSGKFTRVEGLSDQDTCLRKLGIRHRHSSAKRIRTGDRGLSVLSPTG</sequence>
<keyword evidence="6" id="KW-1185">Reference proteome</keyword>
<dbReference type="Proteomes" id="UP000736787">
    <property type="component" value="Unassembled WGS sequence"/>
</dbReference>
<evidence type="ECO:0000313" key="4">
    <source>
        <dbReference type="EMBL" id="KAG2963377.1"/>
    </source>
</evidence>
<dbReference type="Proteomes" id="UP000735874">
    <property type="component" value="Unassembled WGS sequence"/>
</dbReference>
<dbReference type="Proteomes" id="UP000251314">
    <property type="component" value="Unassembled WGS sequence"/>
</dbReference>
<name>A0A329RE81_9STRA</name>
<evidence type="ECO:0000256" key="1">
    <source>
        <dbReference type="SAM" id="MobiDB-lite"/>
    </source>
</evidence>
<proteinExistence type="predicted"/>
<evidence type="ECO:0000313" key="2">
    <source>
        <dbReference type="EMBL" id="KAG2831801.1"/>
    </source>
</evidence>
<dbReference type="AlphaFoldDB" id="A0A329RE81"/>
<dbReference type="EMBL" id="RCML01001341">
    <property type="protein sequence ID" value="KAG2963377.1"/>
    <property type="molecule type" value="Genomic_DNA"/>
</dbReference>
<evidence type="ECO:0000313" key="3">
    <source>
        <dbReference type="EMBL" id="KAG2896860.1"/>
    </source>
</evidence>
<comment type="caution">
    <text evidence="5">The sequence shown here is derived from an EMBL/GenBank/DDBJ whole genome shotgun (WGS) entry which is preliminary data.</text>
</comment>
<protein>
    <submittedName>
        <fullName evidence="5">Uncharacterized protein</fullName>
    </submittedName>
</protein>
<evidence type="ECO:0000313" key="5">
    <source>
        <dbReference type="EMBL" id="RAW23013.1"/>
    </source>
</evidence>
<reference evidence="2" key="2">
    <citation type="submission" date="2018-10" db="EMBL/GenBank/DDBJ databases">
        <title>Effector identification in a new, highly contiguous assembly of the strawberry crown rot pathogen Phytophthora cactorum.</title>
        <authorList>
            <person name="Armitage A.D."/>
            <person name="Nellist C.F."/>
            <person name="Bates H."/>
            <person name="Vickerstaff R.J."/>
            <person name="Harrison R.J."/>
        </authorList>
    </citation>
    <scope>NUCLEOTIDE SEQUENCE</scope>
    <source>
        <strain evidence="2">15-7</strain>
        <strain evidence="3">4040</strain>
        <strain evidence="4">P415</strain>
    </source>
</reference>
<evidence type="ECO:0000313" key="6">
    <source>
        <dbReference type="Proteomes" id="UP000251314"/>
    </source>
</evidence>
<organism evidence="5 6">
    <name type="scientific">Phytophthora cactorum</name>
    <dbReference type="NCBI Taxonomy" id="29920"/>
    <lineage>
        <taxon>Eukaryota</taxon>
        <taxon>Sar</taxon>
        <taxon>Stramenopiles</taxon>
        <taxon>Oomycota</taxon>
        <taxon>Peronosporomycetes</taxon>
        <taxon>Peronosporales</taxon>
        <taxon>Peronosporaceae</taxon>
        <taxon>Phytophthora</taxon>
    </lineage>
</organism>
<feature type="region of interest" description="Disordered" evidence="1">
    <location>
        <begin position="77"/>
        <end position="96"/>
    </location>
</feature>
<accession>A0A329RE81</accession>
<dbReference type="EMBL" id="RCMG01001264">
    <property type="protein sequence ID" value="KAG2831801.1"/>
    <property type="molecule type" value="Genomic_DNA"/>
</dbReference>
<dbReference type="Proteomes" id="UP000697107">
    <property type="component" value="Unassembled WGS sequence"/>
</dbReference>
<gene>
    <name evidence="5" type="ORF">PC110_g20551</name>
    <name evidence="2" type="ORF">PC113_g20873</name>
    <name evidence="3" type="ORF">PC117_g22899</name>
    <name evidence="4" type="ORF">PC118_g20930</name>
</gene>